<evidence type="ECO:0000256" key="3">
    <source>
        <dbReference type="ARBA" id="ARBA00022642"/>
    </source>
</evidence>
<proteinExistence type="inferred from homology"/>
<dbReference type="GO" id="GO:0009435">
    <property type="term" value="P:NAD+ biosynthetic process"/>
    <property type="evidence" value="ECO:0007669"/>
    <property type="project" value="UniProtKB-UniRule"/>
</dbReference>
<dbReference type="NCBIfam" id="TIGR00125">
    <property type="entry name" value="cyt_tran_rel"/>
    <property type="match status" value="1"/>
</dbReference>
<feature type="domain" description="Cytidyltransferase-like" evidence="11">
    <location>
        <begin position="7"/>
        <end position="163"/>
    </location>
</feature>
<evidence type="ECO:0000256" key="5">
    <source>
        <dbReference type="ARBA" id="ARBA00022695"/>
    </source>
</evidence>
<accession>A0A6A0BDU2</accession>
<comment type="catalytic activity">
    <reaction evidence="9 10">
        <text>nicotinate beta-D-ribonucleotide + ATP + H(+) = deamido-NAD(+) + diphosphate</text>
        <dbReference type="Rhea" id="RHEA:22860"/>
        <dbReference type="ChEBI" id="CHEBI:15378"/>
        <dbReference type="ChEBI" id="CHEBI:30616"/>
        <dbReference type="ChEBI" id="CHEBI:33019"/>
        <dbReference type="ChEBI" id="CHEBI:57502"/>
        <dbReference type="ChEBI" id="CHEBI:58437"/>
        <dbReference type="EC" id="2.7.7.18"/>
    </reaction>
</comment>
<evidence type="ECO:0000256" key="7">
    <source>
        <dbReference type="ARBA" id="ARBA00022840"/>
    </source>
</evidence>
<dbReference type="Gene3D" id="3.40.50.620">
    <property type="entry name" value="HUPs"/>
    <property type="match status" value="1"/>
</dbReference>
<dbReference type="InterPro" id="IPR014729">
    <property type="entry name" value="Rossmann-like_a/b/a_fold"/>
</dbReference>
<reference evidence="12 13" key="1">
    <citation type="submission" date="2020-02" db="EMBL/GenBank/DDBJ databases">
        <title>Draft genome sequence of Lactococcus sp. Hs30E4-3.</title>
        <authorList>
            <person name="Noda S."/>
            <person name="Yuki M."/>
            <person name="Ohkuma M."/>
        </authorList>
    </citation>
    <scope>NUCLEOTIDE SEQUENCE [LARGE SCALE GENOMIC DNA]</scope>
    <source>
        <strain evidence="12 13">Hs30E4-3</strain>
    </source>
</reference>
<dbReference type="EMBL" id="BLLI01000027">
    <property type="protein sequence ID" value="GFH42531.1"/>
    <property type="molecule type" value="Genomic_DNA"/>
</dbReference>
<dbReference type="NCBIfam" id="NF000840">
    <property type="entry name" value="PRK00071.1-3"/>
    <property type="match status" value="1"/>
</dbReference>
<evidence type="ECO:0000313" key="12">
    <source>
        <dbReference type="EMBL" id="GFH42531.1"/>
    </source>
</evidence>
<keyword evidence="8 10" id="KW-0520">NAD</keyword>
<keyword evidence="7 10" id="KW-0067">ATP-binding</keyword>
<evidence type="ECO:0000256" key="10">
    <source>
        <dbReference type="HAMAP-Rule" id="MF_00244"/>
    </source>
</evidence>
<keyword evidence="6 10" id="KW-0547">Nucleotide-binding</keyword>
<dbReference type="NCBIfam" id="NF000841">
    <property type="entry name" value="PRK00071.1-4"/>
    <property type="match status" value="1"/>
</dbReference>
<evidence type="ECO:0000256" key="4">
    <source>
        <dbReference type="ARBA" id="ARBA00022679"/>
    </source>
</evidence>
<evidence type="ECO:0000256" key="6">
    <source>
        <dbReference type="ARBA" id="ARBA00022741"/>
    </source>
</evidence>
<keyword evidence="3 10" id="KW-0662">Pyridine nucleotide biosynthesis</keyword>
<dbReference type="RefSeq" id="WP_371864142.1">
    <property type="nucleotide sequence ID" value="NZ_BLLI01000027.1"/>
</dbReference>
<dbReference type="HAMAP" id="MF_00244">
    <property type="entry name" value="NaMN_adenylyltr"/>
    <property type="match status" value="1"/>
</dbReference>
<protein>
    <recommendedName>
        <fullName evidence="10">Probable nicotinate-nucleotide adenylyltransferase</fullName>
        <ecNumber evidence="10">2.7.7.18</ecNumber>
    </recommendedName>
    <alternativeName>
        <fullName evidence="10">Deamido-NAD(+) diphosphorylase</fullName>
    </alternativeName>
    <alternativeName>
        <fullName evidence="10">Deamido-NAD(+) pyrophosphorylase</fullName>
    </alternativeName>
    <alternativeName>
        <fullName evidence="10">Nicotinate mononucleotide adenylyltransferase</fullName>
        <shortName evidence="10">NaMN adenylyltransferase</shortName>
    </alternativeName>
</protein>
<dbReference type="InterPro" id="IPR005248">
    <property type="entry name" value="NadD/NMNAT"/>
</dbReference>
<dbReference type="PANTHER" id="PTHR39321:SF3">
    <property type="entry name" value="PHOSPHOPANTETHEINE ADENYLYLTRANSFERASE"/>
    <property type="match status" value="1"/>
</dbReference>
<keyword evidence="4 10" id="KW-0808">Transferase</keyword>
<keyword evidence="5 10" id="KW-0548">Nucleotidyltransferase</keyword>
<dbReference type="PANTHER" id="PTHR39321">
    <property type="entry name" value="NICOTINATE-NUCLEOTIDE ADENYLYLTRANSFERASE-RELATED"/>
    <property type="match status" value="1"/>
</dbReference>
<dbReference type="Pfam" id="PF01467">
    <property type="entry name" value="CTP_transf_like"/>
    <property type="match status" value="1"/>
</dbReference>
<name>A0A6A0BDU2_9LACT</name>
<dbReference type="GO" id="GO:0004515">
    <property type="term" value="F:nicotinate-nucleotide adenylyltransferase activity"/>
    <property type="evidence" value="ECO:0007669"/>
    <property type="project" value="UniProtKB-UniRule"/>
</dbReference>
<dbReference type="EC" id="2.7.7.18" evidence="10"/>
<gene>
    <name evidence="12" type="primary">nadD_1</name>
    <name evidence="10" type="synonym">nadD</name>
    <name evidence="12" type="ORF">Hs30E_10820</name>
</gene>
<organism evidence="12 13">
    <name type="scientific">Pseudolactococcus hodotermopsidis</name>
    <dbReference type="NCBI Taxonomy" id="2709157"/>
    <lineage>
        <taxon>Bacteria</taxon>
        <taxon>Bacillati</taxon>
        <taxon>Bacillota</taxon>
        <taxon>Bacilli</taxon>
        <taxon>Lactobacillales</taxon>
        <taxon>Streptococcaceae</taxon>
        <taxon>Pseudolactococcus</taxon>
    </lineage>
</organism>
<dbReference type="AlphaFoldDB" id="A0A6A0BDU2"/>
<evidence type="ECO:0000256" key="9">
    <source>
        <dbReference type="ARBA" id="ARBA00048721"/>
    </source>
</evidence>
<comment type="similarity">
    <text evidence="10">Belongs to the NadD family.</text>
</comment>
<evidence type="ECO:0000256" key="1">
    <source>
        <dbReference type="ARBA" id="ARBA00002324"/>
    </source>
</evidence>
<evidence type="ECO:0000259" key="11">
    <source>
        <dbReference type="Pfam" id="PF01467"/>
    </source>
</evidence>
<sequence length="191" mass="21809">MSKRIGILGGNFNPVHYAHLFIADQVQQLLQLDEVQLMPENEPPHVDVKTTISAEHRVKMLALAVADYPNLTLNLSEIARGGKSYTYDTMAAMTAEHPENDYFFIIGGDMVDYLDKWYRIDDLMKLVTFVAVKRNQTILSAPKYPVQMVELLSLDISSSYIRQSFAANRRPNFLLPAEVLHYIKQNNLYNS</sequence>
<dbReference type="Proteomes" id="UP000480303">
    <property type="component" value="Unassembled WGS sequence"/>
</dbReference>
<evidence type="ECO:0000256" key="2">
    <source>
        <dbReference type="ARBA" id="ARBA00005019"/>
    </source>
</evidence>
<keyword evidence="13" id="KW-1185">Reference proteome</keyword>
<dbReference type="SUPFAM" id="SSF52374">
    <property type="entry name" value="Nucleotidylyl transferase"/>
    <property type="match status" value="1"/>
</dbReference>
<dbReference type="CDD" id="cd02165">
    <property type="entry name" value="NMNAT"/>
    <property type="match status" value="1"/>
</dbReference>
<evidence type="ECO:0000313" key="13">
    <source>
        <dbReference type="Proteomes" id="UP000480303"/>
    </source>
</evidence>
<dbReference type="UniPathway" id="UPA00253">
    <property type="reaction ID" value="UER00332"/>
</dbReference>
<dbReference type="InterPro" id="IPR004821">
    <property type="entry name" value="Cyt_trans-like"/>
</dbReference>
<dbReference type="NCBIfam" id="TIGR00482">
    <property type="entry name" value="nicotinate (nicotinamide) nucleotide adenylyltransferase"/>
    <property type="match status" value="1"/>
</dbReference>
<evidence type="ECO:0000256" key="8">
    <source>
        <dbReference type="ARBA" id="ARBA00023027"/>
    </source>
</evidence>
<comment type="function">
    <text evidence="1 10">Catalyzes the reversible adenylation of nicotinate mononucleotide (NaMN) to nicotinic acid adenine dinucleotide (NaAD).</text>
</comment>
<dbReference type="GO" id="GO:0005524">
    <property type="term" value="F:ATP binding"/>
    <property type="evidence" value="ECO:0007669"/>
    <property type="project" value="UniProtKB-KW"/>
</dbReference>
<comment type="caution">
    <text evidence="12">The sequence shown here is derived from an EMBL/GenBank/DDBJ whole genome shotgun (WGS) entry which is preliminary data.</text>
</comment>
<comment type="pathway">
    <text evidence="2 10">Cofactor biosynthesis; NAD(+) biosynthesis; deamido-NAD(+) from nicotinate D-ribonucleotide: step 1/1.</text>
</comment>